<comment type="caution">
    <text evidence="1">The sequence shown here is derived from an EMBL/GenBank/DDBJ whole genome shotgun (WGS) entry which is preliminary data.</text>
</comment>
<gene>
    <name evidence="1" type="ORF">KUTeg_017456</name>
</gene>
<protein>
    <submittedName>
        <fullName evidence="1">Uncharacterized protein</fullName>
    </submittedName>
</protein>
<name>A0ABQ9EEZ1_TEGGR</name>
<keyword evidence="2" id="KW-1185">Reference proteome</keyword>
<organism evidence="1 2">
    <name type="scientific">Tegillarca granosa</name>
    <name type="common">Malaysian cockle</name>
    <name type="synonym">Anadara granosa</name>
    <dbReference type="NCBI Taxonomy" id="220873"/>
    <lineage>
        <taxon>Eukaryota</taxon>
        <taxon>Metazoa</taxon>
        <taxon>Spiralia</taxon>
        <taxon>Lophotrochozoa</taxon>
        <taxon>Mollusca</taxon>
        <taxon>Bivalvia</taxon>
        <taxon>Autobranchia</taxon>
        <taxon>Pteriomorphia</taxon>
        <taxon>Arcoida</taxon>
        <taxon>Arcoidea</taxon>
        <taxon>Arcidae</taxon>
        <taxon>Tegillarca</taxon>
    </lineage>
</organism>
<dbReference type="Proteomes" id="UP001217089">
    <property type="component" value="Unassembled WGS sequence"/>
</dbReference>
<evidence type="ECO:0000313" key="1">
    <source>
        <dbReference type="EMBL" id="KAJ8303873.1"/>
    </source>
</evidence>
<evidence type="ECO:0000313" key="2">
    <source>
        <dbReference type="Proteomes" id="UP001217089"/>
    </source>
</evidence>
<reference evidence="1 2" key="1">
    <citation type="submission" date="2022-12" db="EMBL/GenBank/DDBJ databases">
        <title>Chromosome-level genome of Tegillarca granosa.</title>
        <authorList>
            <person name="Kim J."/>
        </authorList>
    </citation>
    <scope>NUCLEOTIDE SEQUENCE [LARGE SCALE GENOMIC DNA]</scope>
    <source>
        <strain evidence="1">Teg-2019</strain>
        <tissue evidence="1">Adductor muscle</tissue>
    </source>
</reference>
<accession>A0ABQ9EEZ1</accession>
<sequence>MVVCADALKLTRVRCFRHTLQLAINGALEFVSNISRTISASKPDLKKRFYLNTDDFCKSVNLVCTYLDPRYKSLPFLTEEQREIVINEVKSLSTVITGTSNEQHVNAANVSSNSGYDNSDAFELHHDKIQVTASAKNQVFKVNMKLSTIVSGKS</sequence>
<dbReference type="EMBL" id="JARBDR010000903">
    <property type="protein sequence ID" value="KAJ8303873.1"/>
    <property type="molecule type" value="Genomic_DNA"/>
</dbReference>
<proteinExistence type="predicted"/>